<reference evidence="2 3" key="1">
    <citation type="submission" date="2019-03" db="EMBL/GenBank/DDBJ databases">
        <title>First draft genome of Liparis tanakae, snailfish: a comprehensive survey of snailfish specific genes.</title>
        <authorList>
            <person name="Kim W."/>
            <person name="Song I."/>
            <person name="Jeong J.-H."/>
            <person name="Kim D."/>
            <person name="Kim S."/>
            <person name="Ryu S."/>
            <person name="Song J.Y."/>
            <person name="Lee S.K."/>
        </authorList>
    </citation>
    <scope>NUCLEOTIDE SEQUENCE [LARGE SCALE GENOMIC DNA]</scope>
    <source>
        <tissue evidence="2">Muscle</tissue>
    </source>
</reference>
<name>A0A4Z2G513_9TELE</name>
<feature type="region of interest" description="Disordered" evidence="1">
    <location>
        <begin position="137"/>
        <end position="170"/>
    </location>
</feature>
<proteinExistence type="predicted"/>
<dbReference type="Proteomes" id="UP000314294">
    <property type="component" value="Unassembled WGS sequence"/>
</dbReference>
<gene>
    <name evidence="2" type="ORF">EYF80_041645</name>
</gene>
<evidence type="ECO:0000256" key="1">
    <source>
        <dbReference type="SAM" id="MobiDB-lite"/>
    </source>
</evidence>
<organism evidence="2 3">
    <name type="scientific">Liparis tanakae</name>
    <name type="common">Tanaka's snailfish</name>
    <dbReference type="NCBI Taxonomy" id="230148"/>
    <lineage>
        <taxon>Eukaryota</taxon>
        <taxon>Metazoa</taxon>
        <taxon>Chordata</taxon>
        <taxon>Craniata</taxon>
        <taxon>Vertebrata</taxon>
        <taxon>Euteleostomi</taxon>
        <taxon>Actinopterygii</taxon>
        <taxon>Neopterygii</taxon>
        <taxon>Teleostei</taxon>
        <taxon>Neoteleostei</taxon>
        <taxon>Acanthomorphata</taxon>
        <taxon>Eupercaria</taxon>
        <taxon>Perciformes</taxon>
        <taxon>Cottioidei</taxon>
        <taxon>Cottales</taxon>
        <taxon>Liparidae</taxon>
        <taxon>Liparis</taxon>
    </lineage>
</organism>
<evidence type="ECO:0000313" key="3">
    <source>
        <dbReference type="Proteomes" id="UP000314294"/>
    </source>
</evidence>
<keyword evidence="3" id="KW-1185">Reference proteome</keyword>
<accession>A0A4Z2G513</accession>
<evidence type="ECO:0000313" key="2">
    <source>
        <dbReference type="EMBL" id="TNN48175.1"/>
    </source>
</evidence>
<comment type="caution">
    <text evidence="2">The sequence shown here is derived from an EMBL/GenBank/DDBJ whole genome shotgun (WGS) entry which is preliminary data.</text>
</comment>
<dbReference type="AlphaFoldDB" id="A0A4Z2G513"/>
<protein>
    <submittedName>
        <fullName evidence="2">Uncharacterized protein</fullName>
    </submittedName>
</protein>
<sequence>MMRMMRMRVMRQSAQLLHRMTALSEVLQRLGPDEEETAAWDSQVTSEDLPLPVDPDCLNKIRLNVGTSTDSRTASRLTETLGVGFFLRVSVSLANQDTFTPHGSQLALEVIIRALWGVPSVQSRAFLPSLPAADRQADSMSVISSLKPPHGVTQQQQQQPASGAELDERR</sequence>
<dbReference type="EMBL" id="SRLO01000708">
    <property type="protein sequence ID" value="TNN48175.1"/>
    <property type="molecule type" value="Genomic_DNA"/>
</dbReference>